<dbReference type="InterPro" id="IPR004158">
    <property type="entry name" value="DUF247_pln"/>
</dbReference>
<accession>A0ABD3GDS5</accession>
<dbReference type="PANTHER" id="PTHR31549">
    <property type="entry name" value="PROTEIN, PUTATIVE (DUF247)-RELATED-RELATED"/>
    <property type="match status" value="1"/>
</dbReference>
<keyword evidence="2" id="KW-1185">Reference proteome</keyword>
<reference evidence="1 2" key="1">
    <citation type="submission" date="2024-09" db="EMBL/GenBank/DDBJ databases">
        <title>Chromosome-scale assembly of Riccia sorocarpa.</title>
        <authorList>
            <person name="Paukszto L."/>
        </authorList>
    </citation>
    <scope>NUCLEOTIDE SEQUENCE [LARGE SCALE GENOMIC DNA]</scope>
    <source>
        <strain evidence="1">LP-2024</strain>
        <tissue evidence="1">Aerial parts of the thallus</tissue>
    </source>
</reference>
<dbReference type="EMBL" id="JBJQOH010000008">
    <property type="protein sequence ID" value="KAL3676737.1"/>
    <property type="molecule type" value="Genomic_DNA"/>
</dbReference>
<comment type="caution">
    <text evidence="1">The sequence shown here is derived from an EMBL/GenBank/DDBJ whole genome shotgun (WGS) entry which is preliminary data.</text>
</comment>
<evidence type="ECO:0000313" key="2">
    <source>
        <dbReference type="Proteomes" id="UP001633002"/>
    </source>
</evidence>
<proteinExistence type="predicted"/>
<dbReference type="AlphaFoldDB" id="A0ABD3GDS5"/>
<organism evidence="1 2">
    <name type="scientific">Riccia sorocarpa</name>
    <dbReference type="NCBI Taxonomy" id="122646"/>
    <lineage>
        <taxon>Eukaryota</taxon>
        <taxon>Viridiplantae</taxon>
        <taxon>Streptophyta</taxon>
        <taxon>Embryophyta</taxon>
        <taxon>Marchantiophyta</taxon>
        <taxon>Marchantiopsida</taxon>
        <taxon>Marchantiidae</taxon>
        <taxon>Marchantiales</taxon>
        <taxon>Ricciaceae</taxon>
        <taxon>Riccia</taxon>
    </lineage>
</organism>
<name>A0ABD3GDS5_9MARC</name>
<dbReference type="Pfam" id="PF03140">
    <property type="entry name" value="DUF247"/>
    <property type="match status" value="1"/>
</dbReference>
<protein>
    <submittedName>
        <fullName evidence="1">Uncharacterized protein</fullName>
    </submittedName>
</protein>
<dbReference type="Proteomes" id="UP001633002">
    <property type="component" value="Unassembled WGS sequence"/>
</dbReference>
<evidence type="ECO:0000313" key="1">
    <source>
        <dbReference type="EMBL" id="KAL3676737.1"/>
    </source>
</evidence>
<dbReference type="PANTHER" id="PTHR31549:SF25">
    <property type="entry name" value="PROTEIN, PUTATIVE (DUF247)-RELATED"/>
    <property type="match status" value="1"/>
</dbReference>
<gene>
    <name evidence="1" type="ORF">R1sor_026685</name>
</gene>
<sequence>MVTASLGSDPWLLSLNIDELRARLKERYWGPAVFRAPPHIRKVRPQCYDVDILPLGLYNRDFRNQTPTDQLKLKVLSVFLEYLEVDQQAWKSFCTEVATPPASGNVADLEDFYGDDVGQSFMTLDLAQSALIIDALVVVAFFIWILTRYESPVRFSAPPLLVSQTMEIFSRANGEGVESALAEDIFWLCENQIPLFLVENVWNKVASHGGDHTSSPFHSVLSCNLRFILRNSGLPFRDPEDEVVRLESSTCNHLLQCLHKAVWPGGARPTTTKAKPSNNTCMNRLKGHAILKQLVTFGTIVVSIVRGLLNLNLTGRTFPVLPSASELHKSGIRFRGTDGGDIRLVKSFHRLTATLYIPNMVIADSTEKRLRNMCVYELITGQTETRGFTHYVYFMDELINKEEDVRLLLQGKPPVIAGNFMGDNQMVVTLFTNVLQNFHLDFTGSHLYKVRAEIFSWYNNRWRRYFTIYTMWAFYNHF</sequence>